<protein>
    <recommendedName>
        <fullName evidence="4">Guanylate cyclase domain-containing protein</fullName>
    </recommendedName>
</protein>
<evidence type="ECO:0000256" key="3">
    <source>
        <dbReference type="ARBA" id="ARBA00023239"/>
    </source>
</evidence>
<evidence type="ECO:0000256" key="2">
    <source>
        <dbReference type="ARBA" id="ARBA00022840"/>
    </source>
</evidence>
<feature type="domain" description="Guanylate cyclase" evidence="4">
    <location>
        <begin position="256"/>
        <end position="385"/>
    </location>
</feature>
<dbReference type="VEuPathDB" id="VectorBase:ISCP_019864"/>
<reference evidence="6" key="2">
    <citation type="submission" date="2020-05" db="UniProtKB">
        <authorList>
            <consortium name="EnsemblMetazoa"/>
        </authorList>
    </citation>
    <scope>IDENTIFICATION</scope>
    <source>
        <strain evidence="6">wikel</strain>
    </source>
</reference>
<dbReference type="VEuPathDB" id="VectorBase:ISCI004602"/>
<dbReference type="GO" id="GO:0035556">
    <property type="term" value="P:intracellular signal transduction"/>
    <property type="evidence" value="ECO:0007669"/>
    <property type="project" value="InterPro"/>
</dbReference>
<proteinExistence type="predicted"/>
<dbReference type="EMBL" id="ABJB010097641">
    <property type="status" value="NOT_ANNOTATED_CDS"/>
    <property type="molecule type" value="Genomic_DNA"/>
</dbReference>
<dbReference type="Pfam" id="PF00211">
    <property type="entry name" value="Guanylate_cyc"/>
    <property type="match status" value="1"/>
</dbReference>
<keyword evidence="2" id="KW-0067">ATP-binding</keyword>
<sequence length="872" mass="97421">MKNLRKDEKKEGEPVVACDHKTASRCLLNLTPVVSETVSGTLLNGTFLPDICLEVVHEKAFSKLPFAKVAMTVVLFADISGDAIFCIWKVEDESTLAETIQTVVDCSLNIQKNYGEWPTCIEVTLRVKIGIATGYLEYHFFNDEFDSVHYSASGSVVEYVRNAEMLCTAGDIILTTEAWGYLESKGIQNRYIFGTLPEDMVKVLGFDPSVSEEERVSFTGFSGVRPALYALNFEDAPLLKRFISPVVVNIKTQEELIFLSEMRHVTIVFVCMPDFIDIDLATLSALYRIVSSALKETDGVLNKVITFDKGCSFLAVFGLPGYKGKNETCNALMCSNKLVHEVSAMNIKVTAGITSGMTFCGIIGHPLRQEYTVIGRKVNLAARLMSKYSDVRVVCDEDTYQRSVLVLGPNNFKELEWRKLKGIEHMGRVFQVQLSTEEEVMDEVAVYPGTVMGMVHEKDVIDSFLVDFVVKRRLAKHMLLLRGETGCGKSHLLFWTMKSAEKKGYNHGLKPNSENNTILDDMLGPDSSTPLVINKGIIRLKLCSKAPCILAVDDANYMDTLSWELLDKFGQLTSQHPCVVAMTSIPHSERVLPPIHIQKIMAKSVTVVDIQPLSKEFLPDFCFQRLSVKGIHNQILRLLKEYTKGNPAAMVEILQVLKQKNLIQTVNSNTTSELRLKREFTLAREDDHELREQRPGEGYPICDVVGEGLMDDVQVPDSLQALTVVRMEMLNEQEIVLLKKASVCGKVFEVSLLKLLSSALSTAEINVALKKLIEQHFITCAASNTVSSFVYLLEGKVPDSPECPQCGQIGSLMRFHSAAVHKTIYATLTYDSKSEIHQDIATCLEEHALQCRFCKEYLSVEVYSTATDEFLM</sequence>
<dbReference type="VEuPathDB" id="VectorBase:ISCW004602"/>
<dbReference type="HOGENOM" id="CLU_004055_0_0_1"/>
<dbReference type="CDD" id="cd07302">
    <property type="entry name" value="CHD"/>
    <property type="match status" value="1"/>
</dbReference>
<keyword evidence="7" id="KW-1185">Reference proteome</keyword>
<dbReference type="SUPFAM" id="SSF55073">
    <property type="entry name" value="Nucleotide cyclase"/>
    <property type="match status" value="2"/>
</dbReference>
<accession>B7PIA6</accession>
<dbReference type="STRING" id="6945.B7PIA6"/>
<dbReference type="InterPro" id="IPR027417">
    <property type="entry name" value="P-loop_NTPase"/>
</dbReference>
<dbReference type="FunFam" id="3.30.70.1230:FF:000017">
    <property type="entry name" value="Adenylate cyclase type 10"/>
    <property type="match status" value="1"/>
</dbReference>
<dbReference type="EMBL" id="DS717989">
    <property type="protein sequence ID" value="EEC06328.1"/>
    <property type="molecule type" value="Genomic_DNA"/>
</dbReference>
<evidence type="ECO:0000313" key="5">
    <source>
        <dbReference type="EMBL" id="EEC06328.1"/>
    </source>
</evidence>
<dbReference type="EMBL" id="ABJB011040479">
    <property type="status" value="NOT_ANNOTATED_CDS"/>
    <property type="molecule type" value="Genomic_DNA"/>
</dbReference>
<dbReference type="AlphaFoldDB" id="B7PIA6"/>
<evidence type="ECO:0000313" key="7">
    <source>
        <dbReference type="Proteomes" id="UP000001555"/>
    </source>
</evidence>
<reference evidence="5 7" key="1">
    <citation type="submission" date="2008-03" db="EMBL/GenBank/DDBJ databases">
        <title>Annotation of Ixodes scapularis.</title>
        <authorList>
            <consortium name="Ixodes scapularis Genome Project Consortium"/>
            <person name="Caler E."/>
            <person name="Hannick L.I."/>
            <person name="Bidwell S."/>
            <person name="Joardar V."/>
            <person name="Thiagarajan M."/>
            <person name="Amedeo P."/>
            <person name="Galinsky K.J."/>
            <person name="Schobel S."/>
            <person name="Inman J."/>
            <person name="Hostetler J."/>
            <person name="Miller J."/>
            <person name="Hammond M."/>
            <person name="Megy K."/>
            <person name="Lawson D."/>
            <person name="Kodira C."/>
            <person name="Sutton G."/>
            <person name="Meyer J."/>
            <person name="Hill C.A."/>
            <person name="Birren B."/>
            <person name="Nene V."/>
            <person name="Collins F."/>
            <person name="Alarcon-Chaidez F."/>
            <person name="Wikel S."/>
            <person name="Strausberg R."/>
        </authorList>
    </citation>
    <scope>NUCLEOTIDE SEQUENCE [LARGE SCALE GENOMIC DNA]</scope>
    <source>
        <strain evidence="7">Wikel</strain>
        <strain evidence="5">Wikel colony</strain>
    </source>
</reference>
<gene>
    <name evidence="5" type="ORF">IscW_ISCW004602</name>
</gene>
<dbReference type="PROSITE" id="PS50125">
    <property type="entry name" value="GUANYLATE_CYCLASE_2"/>
    <property type="match status" value="1"/>
</dbReference>
<dbReference type="EnsemblMetazoa" id="ISCW004602-RA">
    <property type="protein sequence ID" value="ISCW004602-PA"/>
    <property type="gene ID" value="ISCW004602"/>
</dbReference>
<dbReference type="GO" id="GO:0016829">
    <property type="term" value="F:lyase activity"/>
    <property type="evidence" value="ECO:0007669"/>
    <property type="project" value="UniProtKB-KW"/>
</dbReference>
<dbReference type="SMART" id="SM00044">
    <property type="entry name" value="CYCc"/>
    <property type="match status" value="1"/>
</dbReference>
<dbReference type="EMBL" id="ABJB010095706">
    <property type="status" value="NOT_ANNOTATED_CDS"/>
    <property type="molecule type" value="Genomic_DNA"/>
</dbReference>
<dbReference type="PANTHER" id="PTHR16305:SF28">
    <property type="entry name" value="GUANYLATE CYCLASE DOMAIN-CONTAINING PROTEIN"/>
    <property type="match status" value="1"/>
</dbReference>
<dbReference type="InterPro" id="IPR029787">
    <property type="entry name" value="Nucleotide_cyclase"/>
</dbReference>
<dbReference type="GO" id="GO:0009190">
    <property type="term" value="P:cyclic nucleotide biosynthetic process"/>
    <property type="evidence" value="ECO:0007669"/>
    <property type="project" value="InterPro"/>
</dbReference>
<dbReference type="InParanoid" id="B7PIA6"/>
<dbReference type="PaxDb" id="6945-B7PIA6"/>
<keyword evidence="3" id="KW-0456">Lyase</keyword>
<dbReference type="GO" id="GO:0005524">
    <property type="term" value="F:ATP binding"/>
    <property type="evidence" value="ECO:0007669"/>
    <property type="project" value="UniProtKB-KW"/>
</dbReference>
<dbReference type="InterPro" id="IPR001054">
    <property type="entry name" value="A/G_cyclase"/>
</dbReference>
<dbReference type="EMBL" id="ABJB010751726">
    <property type="status" value="NOT_ANNOTATED_CDS"/>
    <property type="molecule type" value="Genomic_DNA"/>
</dbReference>
<organism>
    <name type="scientific">Ixodes scapularis</name>
    <name type="common">Black-legged tick</name>
    <name type="synonym">Deer tick</name>
    <dbReference type="NCBI Taxonomy" id="6945"/>
    <lineage>
        <taxon>Eukaryota</taxon>
        <taxon>Metazoa</taxon>
        <taxon>Ecdysozoa</taxon>
        <taxon>Arthropoda</taxon>
        <taxon>Chelicerata</taxon>
        <taxon>Arachnida</taxon>
        <taxon>Acari</taxon>
        <taxon>Parasitiformes</taxon>
        <taxon>Ixodida</taxon>
        <taxon>Ixodoidea</taxon>
        <taxon>Ixodidae</taxon>
        <taxon>Ixodinae</taxon>
        <taxon>Ixodes</taxon>
    </lineage>
</organism>
<name>B7PIA6_IXOSC</name>
<dbReference type="EMBL" id="ABJB010113115">
    <property type="status" value="NOT_ANNOTATED_CDS"/>
    <property type="molecule type" value="Genomic_DNA"/>
</dbReference>
<evidence type="ECO:0000259" key="4">
    <source>
        <dbReference type="PROSITE" id="PS50125"/>
    </source>
</evidence>
<dbReference type="SUPFAM" id="SSF52540">
    <property type="entry name" value="P-loop containing nucleoside triphosphate hydrolases"/>
    <property type="match status" value="1"/>
</dbReference>
<dbReference type="Proteomes" id="UP000001555">
    <property type="component" value="Unassembled WGS sequence"/>
</dbReference>
<dbReference type="EMBL" id="ABJB010812644">
    <property type="status" value="NOT_ANNOTATED_CDS"/>
    <property type="molecule type" value="Genomic_DNA"/>
</dbReference>
<dbReference type="Gene3D" id="3.30.70.1230">
    <property type="entry name" value="Nucleotide cyclase"/>
    <property type="match status" value="2"/>
</dbReference>
<dbReference type="OrthoDB" id="6476436at2759"/>
<evidence type="ECO:0000256" key="1">
    <source>
        <dbReference type="ARBA" id="ARBA00022741"/>
    </source>
</evidence>
<dbReference type="PANTHER" id="PTHR16305">
    <property type="entry name" value="TESTICULAR SOLUBLE ADENYLYL CYCLASE"/>
    <property type="match status" value="1"/>
</dbReference>
<keyword evidence="1" id="KW-0547">Nucleotide-binding</keyword>
<evidence type="ECO:0000313" key="6">
    <source>
        <dbReference type="EnsemblMetazoa" id="ISCW004602-PA"/>
    </source>
</evidence>